<dbReference type="KEGG" id="ctak:4412677_00116"/>
<dbReference type="RefSeq" id="WP_095069395.1">
    <property type="nucleotide sequence ID" value="NZ_LT906465.1"/>
</dbReference>
<dbReference type="AlphaFoldDB" id="A0A239WE37"/>
<keyword evidence="2" id="KW-1185">Reference proteome</keyword>
<evidence type="ECO:0000313" key="2">
    <source>
        <dbReference type="Proteomes" id="UP000215196"/>
    </source>
</evidence>
<reference evidence="1 2" key="1">
    <citation type="submission" date="2017-06" db="EMBL/GenBank/DDBJ databases">
        <authorList>
            <consortium name="Pathogen Informatics"/>
        </authorList>
    </citation>
    <scope>NUCLEOTIDE SEQUENCE [LARGE SCALE GENOMIC DNA]</scope>
    <source>
        <strain evidence="1 2">NCTC13490</strain>
    </source>
</reference>
<protein>
    <submittedName>
        <fullName evidence="1">Uncharacterized protein</fullName>
    </submittedName>
</protein>
<evidence type="ECO:0000313" key="1">
    <source>
        <dbReference type="EMBL" id="SNV32188.1"/>
    </source>
</evidence>
<accession>A0A239WE37</accession>
<gene>
    <name evidence="1" type="ORF">SAMEA4412677_00116</name>
</gene>
<name>A0A239WE37_9FLAO</name>
<dbReference type="EMBL" id="LT906465">
    <property type="protein sequence ID" value="SNV32188.1"/>
    <property type="molecule type" value="Genomic_DNA"/>
</dbReference>
<sequence>MKNTIFTFFAILVIFFGICSKQSKNTLSHGNQISNIFFGDSELAKKDYFKTLVAGNEVFLLKKQNEKYQKVYSNFKDYSYSLSKDITIKLIKEGLPNKKNIKINLYTYKGKDKIDSVQFYRNISGEGFGKYNCLSYFDKKTNKIWQIQYFPSNPLRDDSPCIISYSENNITFDGRIKSDSLHYLDESLDVEMEKYNLYY</sequence>
<organism evidence="1 2">
    <name type="scientific">Chryseobacterium taklimakanense</name>
    <dbReference type="NCBI Taxonomy" id="536441"/>
    <lineage>
        <taxon>Bacteria</taxon>
        <taxon>Pseudomonadati</taxon>
        <taxon>Bacteroidota</taxon>
        <taxon>Flavobacteriia</taxon>
        <taxon>Flavobacteriales</taxon>
        <taxon>Weeksellaceae</taxon>
        <taxon>Chryseobacterium group</taxon>
        <taxon>Chryseobacterium</taxon>
    </lineage>
</organism>
<dbReference type="Proteomes" id="UP000215196">
    <property type="component" value="Chromosome 1"/>
</dbReference>
<proteinExistence type="predicted"/>